<feature type="non-terminal residue" evidence="2">
    <location>
        <position position="363"/>
    </location>
</feature>
<evidence type="ECO:0000313" key="2">
    <source>
        <dbReference type="EMBL" id="KRZ47812.1"/>
    </source>
</evidence>
<evidence type="ECO:0000313" key="3">
    <source>
        <dbReference type="Proteomes" id="UP000054721"/>
    </source>
</evidence>
<feature type="region of interest" description="Disordered" evidence="1">
    <location>
        <begin position="164"/>
        <end position="202"/>
    </location>
</feature>
<accession>A0A0V1KKI5</accession>
<dbReference type="Proteomes" id="UP000054721">
    <property type="component" value="Unassembled WGS sequence"/>
</dbReference>
<keyword evidence="3" id="KW-1185">Reference proteome</keyword>
<comment type="caution">
    <text evidence="2">The sequence shown here is derived from an EMBL/GenBank/DDBJ whole genome shotgun (WGS) entry which is preliminary data.</text>
</comment>
<sequence>MQVEEATSRTAVKCVLYAQYAEAHRAQFPSEYALPDKDVLEAALQEGWSLVKELMENPSPKSDGGILHLNLFGTNLRRVHLREELSNITKAPLSEIMFVYIVCLQKGHRKEDFPKRKAGQAILCDGLRYSVDILWRLDSPLLPDNMEVALSRLRALKRRLNRVPEKEHVQKKRMEEKVRLEEHGQPVPSGRLARQSRHHASLAPRIQDSTAADTEKMYLQVKLLPDDRDVPFYTEGWVLHSLHEGLPVDAGEVRPYMLPLLTMQLRLTELMRADGVFSEIGVRKEEEKTEVNNTVFVQGIPDIASAQMIAEYFSKSGEIMVWLKFPSLWSPSQFLDKSIIEAAEKLSISRKEFVRDLLIEWAK</sequence>
<dbReference type="AlphaFoldDB" id="A0A0V1KKI5"/>
<feature type="compositionally biased region" description="Basic and acidic residues" evidence="1">
    <location>
        <begin position="164"/>
        <end position="184"/>
    </location>
</feature>
<reference evidence="2 3" key="1">
    <citation type="submission" date="2015-05" db="EMBL/GenBank/DDBJ databases">
        <title>Evolution of Trichinella species and genotypes.</title>
        <authorList>
            <person name="Korhonen P.K."/>
            <person name="Edoardo P."/>
            <person name="Giuseppe L.R."/>
            <person name="Gasser R.B."/>
        </authorList>
    </citation>
    <scope>NUCLEOTIDE SEQUENCE [LARGE SCALE GENOMIC DNA]</scope>
    <source>
        <strain evidence="2">ISS10</strain>
    </source>
</reference>
<evidence type="ECO:0000256" key="1">
    <source>
        <dbReference type="SAM" id="MobiDB-lite"/>
    </source>
</evidence>
<name>A0A0V1KKI5_9BILA</name>
<dbReference type="OrthoDB" id="5931448at2759"/>
<gene>
    <name evidence="2" type="ORF">T02_3384</name>
</gene>
<protein>
    <submittedName>
        <fullName evidence="2">Uncharacterized protein</fullName>
    </submittedName>
</protein>
<dbReference type="EMBL" id="JYDW01000557">
    <property type="protein sequence ID" value="KRZ47812.1"/>
    <property type="molecule type" value="Genomic_DNA"/>
</dbReference>
<organism evidence="2 3">
    <name type="scientific">Trichinella nativa</name>
    <dbReference type="NCBI Taxonomy" id="6335"/>
    <lineage>
        <taxon>Eukaryota</taxon>
        <taxon>Metazoa</taxon>
        <taxon>Ecdysozoa</taxon>
        <taxon>Nematoda</taxon>
        <taxon>Enoplea</taxon>
        <taxon>Dorylaimia</taxon>
        <taxon>Trichinellida</taxon>
        <taxon>Trichinellidae</taxon>
        <taxon>Trichinella</taxon>
    </lineage>
</organism>
<proteinExistence type="predicted"/>